<dbReference type="Pfam" id="PF00005">
    <property type="entry name" value="ABC_tran"/>
    <property type="match status" value="1"/>
</dbReference>
<reference evidence="6" key="1">
    <citation type="journal article" date="2019" name="Int. J. Syst. Evol. Microbiol.">
        <title>The Global Catalogue of Microorganisms (GCM) 10K type strain sequencing project: providing services to taxonomists for standard genome sequencing and annotation.</title>
        <authorList>
            <consortium name="The Broad Institute Genomics Platform"/>
            <consortium name="The Broad Institute Genome Sequencing Center for Infectious Disease"/>
            <person name="Wu L."/>
            <person name="Ma J."/>
        </authorList>
    </citation>
    <scope>NUCLEOTIDE SEQUENCE [LARGE SCALE GENOMIC DNA]</scope>
    <source>
        <strain evidence="6">CGMCC 4.7277</strain>
    </source>
</reference>
<dbReference type="PROSITE" id="PS00211">
    <property type="entry name" value="ABC_TRANSPORTER_1"/>
    <property type="match status" value="1"/>
</dbReference>
<evidence type="ECO:0000256" key="3">
    <source>
        <dbReference type="ARBA" id="ARBA00022840"/>
    </source>
</evidence>
<keyword evidence="6" id="KW-1185">Reference proteome</keyword>
<keyword evidence="2" id="KW-0547">Nucleotide-binding</keyword>
<dbReference type="SMART" id="SM00382">
    <property type="entry name" value="AAA"/>
    <property type="match status" value="1"/>
</dbReference>
<dbReference type="SUPFAM" id="SSF52540">
    <property type="entry name" value="P-loop containing nucleoside triphosphate hydrolases"/>
    <property type="match status" value="1"/>
</dbReference>
<evidence type="ECO:0000313" key="6">
    <source>
        <dbReference type="Proteomes" id="UP001596084"/>
    </source>
</evidence>
<dbReference type="InterPro" id="IPR027417">
    <property type="entry name" value="P-loop_NTPase"/>
</dbReference>
<accession>A0ABW0Q9P7</accession>
<feature type="domain" description="ABC transporter" evidence="4">
    <location>
        <begin position="2"/>
        <end position="218"/>
    </location>
</feature>
<dbReference type="InterPro" id="IPR015854">
    <property type="entry name" value="ABC_transpr_LolD-like"/>
</dbReference>
<evidence type="ECO:0000259" key="4">
    <source>
        <dbReference type="PROSITE" id="PS50893"/>
    </source>
</evidence>
<evidence type="ECO:0000313" key="5">
    <source>
        <dbReference type="EMBL" id="MFC5520912.1"/>
    </source>
</evidence>
<keyword evidence="3 5" id="KW-0067">ATP-binding</keyword>
<dbReference type="InterPro" id="IPR017871">
    <property type="entry name" value="ABC_transporter-like_CS"/>
</dbReference>
<dbReference type="PROSITE" id="PS50893">
    <property type="entry name" value="ABC_TRANSPORTER_2"/>
    <property type="match status" value="1"/>
</dbReference>
<comment type="caution">
    <text evidence="5">The sequence shown here is derived from an EMBL/GenBank/DDBJ whole genome shotgun (WGS) entry which is preliminary data.</text>
</comment>
<dbReference type="Gene3D" id="3.40.50.300">
    <property type="entry name" value="P-loop containing nucleotide triphosphate hydrolases"/>
    <property type="match status" value="1"/>
</dbReference>
<keyword evidence="1" id="KW-1003">Cell membrane</keyword>
<organism evidence="5 6">
    <name type="scientific">Polaromonas jejuensis</name>
    <dbReference type="NCBI Taxonomy" id="457502"/>
    <lineage>
        <taxon>Bacteria</taxon>
        <taxon>Pseudomonadati</taxon>
        <taxon>Pseudomonadota</taxon>
        <taxon>Betaproteobacteria</taxon>
        <taxon>Burkholderiales</taxon>
        <taxon>Comamonadaceae</taxon>
        <taxon>Polaromonas</taxon>
    </lineage>
</organism>
<dbReference type="InterPro" id="IPR003439">
    <property type="entry name" value="ABC_transporter-like_ATP-bd"/>
</dbReference>
<dbReference type="InterPro" id="IPR003593">
    <property type="entry name" value="AAA+_ATPase"/>
</dbReference>
<dbReference type="RefSeq" id="WP_068833537.1">
    <property type="nucleotide sequence ID" value="NZ_JBHSMX010000012.1"/>
</dbReference>
<evidence type="ECO:0000256" key="1">
    <source>
        <dbReference type="ARBA" id="ARBA00022475"/>
    </source>
</evidence>
<keyword evidence="1" id="KW-0472">Membrane</keyword>
<sequence length="222" mass="23372">MISTRQLAYRYGGGPELRFEDVDVAQGDVLLLRGASGSGKSTWLALAAGLLSPGEGDMSVAGQSMKALGKVAGDAWRATTIGFLPQRLHLSSALTVHGNLAMAQWAAGQPPDEGRIDQALAALDVQALARRKPAQLSGGQAQRVALARAVLLKPRVILADEPTASLDDEAATASLELLQATARHEGATLVIATHDSRVAGFLETRMDGEKGFQSLLIGRKWL</sequence>
<protein>
    <submittedName>
        <fullName evidence="5">ABC transporter ATP-binding protein</fullName>
    </submittedName>
</protein>
<proteinExistence type="predicted"/>
<evidence type="ECO:0000256" key="2">
    <source>
        <dbReference type="ARBA" id="ARBA00022741"/>
    </source>
</evidence>
<dbReference type="Proteomes" id="UP001596084">
    <property type="component" value="Unassembled WGS sequence"/>
</dbReference>
<gene>
    <name evidence="5" type="ORF">ACFPP7_08270</name>
</gene>
<name>A0ABW0Q9P7_9BURK</name>
<dbReference type="PANTHER" id="PTHR24220">
    <property type="entry name" value="IMPORT ATP-BINDING PROTEIN"/>
    <property type="match status" value="1"/>
</dbReference>
<dbReference type="GO" id="GO:0005524">
    <property type="term" value="F:ATP binding"/>
    <property type="evidence" value="ECO:0007669"/>
    <property type="project" value="UniProtKB-KW"/>
</dbReference>
<dbReference type="EMBL" id="JBHSMX010000012">
    <property type="protein sequence ID" value="MFC5520912.1"/>
    <property type="molecule type" value="Genomic_DNA"/>
</dbReference>